<keyword evidence="7" id="KW-1185">Reference proteome</keyword>
<keyword evidence="1 2" id="KW-0663">Pyridoxal phosphate</keyword>
<dbReference type="InterPro" id="IPR011078">
    <property type="entry name" value="PyrdxlP_homeostasis"/>
</dbReference>
<dbReference type="HAMAP" id="MF_02087">
    <property type="entry name" value="PLP_homeostasis"/>
    <property type="match status" value="1"/>
</dbReference>
<feature type="modified residue" description="N6-(pyridoxal phosphate)lysine" evidence="2 3">
    <location>
        <position position="45"/>
    </location>
</feature>
<comment type="similarity">
    <text evidence="2 4">Belongs to the pyridoxal phosphate-binding protein YggS/PROSC family.</text>
</comment>
<gene>
    <name evidence="6" type="ORF">C6P46_003747</name>
</gene>
<dbReference type="SUPFAM" id="SSF51419">
    <property type="entry name" value="PLP-binding barrel"/>
    <property type="match status" value="1"/>
</dbReference>
<evidence type="ECO:0000256" key="1">
    <source>
        <dbReference type="ARBA" id="ARBA00022898"/>
    </source>
</evidence>
<protein>
    <recommendedName>
        <fullName evidence="2">Pyridoxal phosphate homeostasis protein</fullName>
        <shortName evidence="2">PLP homeostasis protein</shortName>
    </recommendedName>
</protein>
<dbReference type="OrthoDB" id="10264196at2759"/>
<comment type="cofactor">
    <cofactor evidence="3">
        <name>pyridoxal 5'-phosphate</name>
        <dbReference type="ChEBI" id="CHEBI:597326"/>
    </cofactor>
</comment>
<name>A0A9P6W2G2_RHOMI</name>
<dbReference type="PIRSF" id="PIRSF004848">
    <property type="entry name" value="YBL036c_PLPDEIII"/>
    <property type="match status" value="1"/>
</dbReference>
<dbReference type="GO" id="GO:0030170">
    <property type="term" value="F:pyridoxal phosphate binding"/>
    <property type="evidence" value="ECO:0007669"/>
    <property type="project" value="UniProtKB-UniRule"/>
</dbReference>
<proteinExistence type="inferred from homology"/>
<dbReference type="InterPro" id="IPR029066">
    <property type="entry name" value="PLP-binding_barrel"/>
</dbReference>
<dbReference type="Gene3D" id="3.20.20.10">
    <property type="entry name" value="Alanine racemase"/>
    <property type="match status" value="1"/>
</dbReference>
<dbReference type="PANTHER" id="PTHR10146:SF14">
    <property type="entry name" value="PYRIDOXAL PHOSPHATE HOMEOSTASIS PROTEIN"/>
    <property type="match status" value="1"/>
</dbReference>
<dbReference type="EMBL" id="PUHQ01000031">
    <property type="protein sequence ID" value="KAG0661856.1"/>
    <property type="molecule type" value="Genomic_DNA"/>
</dbReference>
<sequence length="277" mass="29995">MPVERATPERAEELVHNYQQIVTQVEQATQKRGPGPKPRLVVVTKLKPSSDIQALYEHGIRHFGENYPQELEGKAKELPEDIAWHYIGTLQSNKCKMLASIPNLFAVETLTSVKAANQLHSTLAALPTRRPAPLNVFIQINTSGEEQKSGLPALSPSSASASAGGGEVVDLAAHILAKCPTLRLRGLMTIGSLDSSVSAHPNPDFERLKETRTALLAALRERADLKAAVEELERDQEGGLELSMGMSNDFVEAIEQGSTNVRVGSSIMGARPPRHSS</sequence>
<dbReference type="FunFam" id="3.20.20.10:FF:000007">
    <property type="entry name" value="Pyridoxal phosphate homeostasis protein"/>
    <property type="match status" value="1"/>
</dbReference>
<evidence type="ECO:0000313" key="7">
    <source>
        <dbReference type="Proteomes" id="UP000777482"/>
    </source>
</evidence>
<dbReference type="Proteomes" id="UP000777482">
    <property type="component" value="Unassembled WGS sequence"/>
</dbReference>
<comment type="function">
    <text evidence="2">Pyridoxal 5'-phosphate (PLP)-binding protein, which may be involved in intracellular homeostatic regulation of pyridoxal 5'-phosphate (PLP), the active form of vitamin B6.</text>
</comment>
<dbReference type="PANTHER" id="PTHR10146">
    <property type="entry name" value="PROLINE SYNTHETASE CO-TRANSCRIBED BACTERIAL HOMOLOG PROTEIN"/>
    <property type="match status" value="1"/>
</dbReference>
<reference evidence="6 7" key="1">
    <citation type="submission" date="2020-11" db="EMBL/GenBank/DDBJ databases">
        <title>Kefir isolates.</title>
        <authorList>
            <person name="Marcisauskas S."/>
            <person name="Kim Y."/>
            <person name="Blasche S."/>
        </authorList>
    </citation>
    <scope>NUCLEOTIDE SEQUENCE [LARGE SCALE GENOMIC DNA]</scope>
    <source>
        <strain evidence="6 7">KR</strain>
    </source>
</reference>
<evidence type="ECO:0000256" key="4">
    <source>
        <dbReference type="RuleBase" id="RU004514"/>
    </source>
</evidence>
<evidence type="ECO:0000259" key="5">
    <source>
        <dbReference type="Pfam" id="PF01168"/>
    </source>
</evidence>
<evidence type="ECO:0000313" key="6">
    <source>
        <dbReference type="EMBL" id="KAG0661856.1"/>
    </source>
</evidence>
<dbReference type="Pfam" id="PF01168">
    <property type="entry name" value="Ala_racemase_N"/>
    <property type="match status" value="1"/>
</dbReference>
<evidence type="ECO:0000256" key="3">
    <source>
        <dbReference type="PIRSR" id="PIRSR004848-1"/>
    </source>
</evidence>
<dbReference type="NCBIfam" id="TIGR00044">
    <property type="entry name" value="YggS family pyridoxal phosphate-dependent enzyme"/>
    <property type="match status" value="1"/>
</dbReference>
<dbReference type="InterPro" id="IPR001608">
    <property type="entry name" value="Ala_racemase_N"/>
</dbReference>
<feature type="domain" description="Alanine racemase N-terminal" evidence="5">
    <location>
        <begin position="27"/>
        <end position="272"/>
    </location>
</feature>
<dbReference type="AlphaFoldDB" id="A0A9P6W2G2"/>
<dbReference type="CDD" id="cd06822">
    <property type="entry name" value="PLPDE_III_YBL036c_euk"/>
    <property type="match status" value="1"/>
</dbReference>
<evidence type="ECO:0000256" key="2">
    <source>
        <dbReference type="HAMAP-Rule" id="MF_03225"/>
    </source>
</evidence>
<organism evidence="6 7">
    <name type="scientific">Rhodotorula mucilaginosa</name>
    <name type="common">Yeast</name>
    <name type="synonym">Rhodotorula rubra</name>
    <dbReference type="NCBI Taxonomy" id="5537"/>
    <lineage>
        <taxon>Eukaryota</taxon>
        <taxon>Fungi</taxon>
        <taxon>Dikarya</taxon>
        <taxon>Basidiomycota</taxon>
        <taxon>Pucciniomycotina</taxon>
        <taxon>Microbotryomycetes</taxon>
        <taxon>Sporidiobolales</taxon>
        <taxon>Sporidiobolaceae</taxon>
        <taxon>Rhodotorula</taxon>
    </lineage>
</organism>
<comment type="caution">
    <text evidence="6">The sequence shown here is derived from an EMBL/GenBank/DDBJ whole genome shotgun (WGS) entry which is preliminary data.</text>
</comment>
<accession>A0A9P6W2G2</accession>